<reference evidence="1 2" key="1">
    <citation type="journal article" date="2013" name="BMC Genomics">
        <title>The miniature genome of a carnivorous plant Genlisea aurea contains a low number of genes and short non-coding sequences.</title>
        <authorList>
            <person name="Leushkin E.V."/>
            <person name="Sutormin R.A."/>
            <person name="Nabieva E.R."/>
            <person name="Penin A.A."/>
            <person name="Kondrashov A.S."/>
            <person name="Logacheva M.D."/>
        </authorList>
    </citation>
    <scope>NUCLEOTIDE SEQUENCE [LARGE SCALE GENOMIC DNA]</scope>
</reference>
<name>S8DG20_9LAMI</name>
<proteinExistence type="predicted"/>
<comment type="caution">
    <text evidence="1">The sequence shown here is derived from an EMBL/GenBank/DDBJ whole genome shotgun (WGS) entry which is preliminary data.</text>
</comment>
<keyword evidence="2" id="KW-1185">Reference proteome</keyword>
<gene>
    <name evidence="1" type="ORF">M569_16493</name>
</gene>
<sequence length="102" mass="11545">MDFFHDGVQMPSEGWFYDLELCSQRLEKHEGGGPSNAICRDLLVFAHHCVGLRWPSSLGRMVVNLSAAGVSQVVHHRKHLINSSARFRHLAQCHFFMVTADL</sequence>
<accession>S8DG20</accession>
<dbReference type="EMBL" id="AUSU01009333">
    <property type="protein sequence ID" value="EPS58322.1"/>
    <property type="molecule type" value="Genomic_DNA"/>
</dbReference>
<organism evidence="1 2">
    <name type="scientific">Genlisea aurea</name>
    <dbReference type="NCBI Taxonomy" id="192259"/>
    <lineage>
        <taxon>Eukaryota</taxon>
        <taxon>Viridiplantae</taxon>
        <taxon>Streptophyta</taxon>
        <taxon>Embryophyta</taxon>
        <taxon>Tracheophyta</taxon>
        <taxon>Spermatophyta</taxon>
        <taxon>Magnoliopsida</taxon>
        <taxon>eudicotyledons</taxon>
        <taxon>Gunneridae</taxon>
        <taxon>Pentapetalae</taxon>
        <taxon>asterids</taxon>
        <taxon>lamiids</taxon>
        <taxon>Lamiales</taxon>
        <taxon>Lentibulariaceae</taxon>
        <taxon>Genlisea</taxon>
    </lineage>
</organism>
<protein>
    <submittedName>
        <fullName evidence="1">Uncharacterized protein</fullName>
    </submittedName>
</protein>
<evidence type="ECO:0000313" key="1">
    <source>
        <dbReference type="EMBL" id="EPS58322.1"/>
    </source>
</evidence>
<dbReference type="AlphaFoldDB" id="S8DG20"/>
<evidence type="ECO:0000313" key="2">
    <source>
        <dbReference type="Proteomes" id="UP000015453"/>
    </source>
</evidence>
<dbReference type="Proteomes" id="UP000015453">
    <property type="component" value="Unassembled WGS sequence"/>
</dbReference>